<dbReference type="AlphaFoldDB" id="A0A4Q4M6G2"/>
<gene>
    <name evidence="2" type="ORF">AA0114_g9532</name>
</gene>
<comment type="caution">
    <text evidence="2">The sequence shown here is derived from an EMBL/GenBank/DDBJ whole genome shotgun (WGS) entry which is preliminary data.</text>
</comment>
<sequence>MSGPYADATLSRHEGSREFRLVELHPSKRSDPIRCTLCTYAFDSNPPPYTALSYTWGPKVKPKNIELNGVSFPVGYSLWSFLEEMRLQERFCVYWIDAICIDQESVLERNHQVQMMRHIYSNAQSVSIWLGDADRQSTSDIAMDFLSQRSQLVEVTPHPWHNSIQYTKAYHDHMAAQTTLGQLSGESPYYPEAYYDCMESKIISGLKSSEIAGYPEAHYDHAAAQIIVGQKPGEFPWSRKQAEAVLKLYNRPYWSRIWIVQEMFVAKVLVVFCGSRQCDWRALENLNNDLQHLRATDFPDIITDFKTSSASKLIRARLSYHAGKDYATQIEHLVSFCDLKATNILDKVYGVWGLVRDGAGFDIDYNIKPQELLIKLLHYTWACTPQRETSTIRECAMIMSDALGVRWAWWELDNQLAAARWSVRITK</sequence>
<protein>
    <recommendedName>
        <fullName evidence="1">Heterokaryon incompatibility domain-containing protein</fullName>
    </recommendedName>
</protein>
<feature type="domain" description="Heterokaryon incompatibility" evidence="1">
    <location>
        <begin position="49"/>
        <end position="262"/>
    </location>
</feature>
<name>A0A4Q4M6G2_9PLEO</name>
<accession>A0A4Q4M6G2</accession>
<dbReference type="EMBL" id="PDXA01000038">
    <property type="protein sequence ID" value="RYN44877.1"/>
    <property type="molecule type" value="Genomic_DNA"/>
</dbReference>
<organism evidence="2 3">
    <name type="scientific">Alternaria tenuissima</name>
    <dbReference type="NCBI Taxonomy" id="119927"/>
    <lineage>
        <taxon>Eukaryota</taxon>
        <taxon>Fungi</taxon>
        <taxon>Dikarya</taxon>
        <taxon>Ascomycota</taxon>
        <taxon>Pezizomycotina</taxon>
        <taxon>Dothideomycetes</taxon>
        <taxon>Pleosporomycetidae</taxon>
        <taxon>Pleosporales</taxon>
        <taxon>Pleosporineae</taxon>
        <taxon>Pleosporaceae</taxon>
        <taxon>Alternaria</taxon>
        <taxon>Alternaria sect. Alternaria</taxon>
        <taxon>Alternaria alternata complex</taxon>
    </lineage>
</organism>
<dbReference type="PANTHER" id="PTHR24148">
    <property type="entry name" value="ANKYRIN REPEAT DOMAIN-CONTAINING PROTEIN 39 HOMOLOG-RELATED"/>
    <property type="match status" value="1"/>
</dbReference>
<dbReference type="Proteomes" id="UP000292402">
    <property type="component" value="Unassembled WGS sequence"/>
</dbReference>
<dbReference type="PANTHER" id="PTHR24148:SF73">
    <property type="entry name" value="HET DOMAIN PROTEIN (AFU_ORTHOLOGUE AFUA_8G01020)"/>
    <property type="match status" value="1"/>
</dbReference>
<evidence type="ECO:0000313" key="2">
    <source>
        <dbReference type="EMBL" id="RYN44877.1"/>
    </source>
</evidence>
<evidence type="ECO:0000313" key="3">
    <source>
        <dbReference type="Proteomes" id="UP000292402"/>
    </source>
</evidence>
<dbReference type="InterPro" id="IPR052895">
    <property type="entry name" value="HetReg/Transcr_Mod"/>
</dbReference>
<dbReference type="Pfam" id="PF06985">
    <property type="entry name" value="HET"/>
    <property type="match status" value="1"/>
</dbReference>
<dbReference type="InterPro" id="IPR010730">
    <property type="entry name" value="HET"/>
</dbReference>
<evidence type="ECO:0000259" key="1">
    <source>
        <dbReference type="Pfam" id="PF06985"/>
    </source>
</evidence>
<reference evidence="3" key="1">
    <citation type="journal article" date="2019" name="bioRxiv">
        <title>Genomics, evolutionary history and diagnostics of the Alternaria alternata species group including apple and Asian pear pathotypes.</title>
        <authorList>
            <person name="Armitage A.D."/>
            <person name="Cockerton H.M."/>
            <person name="Sreenivasaprasad S."/>
            <person name="Woodhall J.W."/>
            <person name="Lane C.R."/>
            <person name="Harrison R.J."/>
            <person name="Clarkson J.P."/>
        </authorList>
    </citation>
    <scope>NUCLEOTIDE SEQUENCE [LARGE SCALE GENOMIC DNA]</scope>
    <source>
        <strain evidence="3">FERA 1082</strain>
    </source>
</reference>
<proteinExistence type="predicted"/>